<keyword evidence="1" id="KW-0472">Membrane</keyword>
<keyword evidence="1" id="KW-1133">Transmembrane helix</keyword>
<feature type="transmembrane region" description="Helical" evidence="1">
    <location>
        <begin position="156"/>
        <end position="175"/>
    </location>
</feature>
<dbReference type="KEGG" id="rbi:RB2501_04675"/>
<dbReference type="STRING" id="313596.RB2501_04675"/>
<keyword evidence="1" id="KW-0812">Transmembrane</keyword>
<name>A4CGV5_ROBBH</name>
<dbReference type="eggNOG" id="ENOG502ZBX9">
    <property type="taxonomic scope" value="Bacteria"/>
</dbReference>
<dbReference type="EMBL" id="CP001712">
    <property type="protein sequence ID" value="EAR16163.1"/>
    <property type="molecule type" value="Genomic_DNA"/>
</dbReference>
<proteinExistence type="predicted"/>
<sequence>MSEEKDIETTAAFYWQLFNSSKYVLLIVLLATAIGLYVLPNIDASYVVIILLALTLSKIGFIIALSFNQLMKIIGQSHLLSHVLVLFGYLIILIVFSFAIDYTALHLIDSAHFKINNSSGSNGLLAFFNMSYFSLITFSSVGYGDIVPITVTAKTLVVLEVALRFFVLVFGIANVNRIRVNNLKT</sequence>
<dbReference type="Proteomes" id="UP000009049">
    <property type="component" value="Chromosome"/>
</dbReference>
<dbReference type="SUPFAM" id="SSF81324">
    <property type="entry name" value="Voltage-gated potassium channels"/>
    <property type="match status" value="1"/>
</dbReference>
<reference evidence="3 4" key="1">
    <citation type="journal article" date="2009" name="J. Bacteriol.">
        <title>Complete genome sequence of Robiginitalea biformata HTCC2501.</title>
        <authorList>
            <person name="Oh H.M."/>
            <person name="Giovannoni S.J."/>
            <person name="Lee K."/>
            <person name="Ferriera S."/>
            <person name="Johnson J."/>
            <person name="Cho J.C."/>
        </authorList>
    </citation>
    <scope>NUCLEOTIDE SEQUENCE [LARGE SCALE GENOMIC DNA]</scope>
    <source>
        <strain evidence="4">ATCC BAA-864 / HTCC2501 / KCTC 12146</strain>
    </source>
</reference>
<protein>
    <recommendedName>
        <fullName evidence="2">Potassium channel domain-containing protein</fullName>
    </recommendedName>
</protein>
<accession>A4CGV5</accession>
<evidence type="ECO:0000259" key="2">
    <source>
        <dbReference type="Pfam" id="PF07885"/>
    </source>
</evidence>
<organism evidence="3 4">
    <name type="scientific">Robiginitalea biformata (strain ATCC BAA-864 / DSM 15991 / KCTC 12146 / HTCC2501)</name>
    <dbReference type="NCBI Taxonomy" id="313596"/>
    <lineage>
        <taxon>Bacteria</taxon>
        <taxon>Pseudomonadati</taxon>
        <taxon>Bacteroidota</taxon>
        <taxon>Flavobacteriia</taxon>
        <taxon>Flavobacteriales</taxon>
        <taxon>Flavobacteriaceae</taxon>
        <taxon>Robiginitalea</taxon>
    </lineage>
</organism>
<feature type="domain" description="Potassium channel" evidence="2">
    <location>
        <begin position="105"/>
        <end position="176"/>
    </location>
</feature>
<evidence type="ECO:0000256" key="1">
    <source>
        <dbReference type="SAM" id="Phobius"/>
    </source>
</evidence>
<dbReference type="Pfam" id="PF07885">
    <property type="entry name" value="Ion_trans_2"/>
    <property type="match status" value="1"/>
</dbReference>
<feature type="transmembrane region" description="Helical" evidence="1">
    <location>
        <begin position="46"/>
        <end position="67"/>
    </location>
</feature>
<feature type="transmembrane region" description="Helical" evidence="1">
    <location>
        <begin position="79"/>
        <end position="104"/>
    </location>
</feature>
<feature type="transmembrane region" description="Helical" evidence="1">
    <location>
        <begin position="23"/>
        <end position="40"/>
    </location>
</feature>
<gene>
    <name evidence="3" type="ordered locus">RB2501_04675</name>
</gene>
<dbReference type="OrthoDB" id="9799090at2"/>
<feature type="transmembrane region" description="Helical" evidence="1">
    <location>
        <begin position="124"/>
        <end position="144"/>
    </location>
</feature>
<dbReference type="InterPro" id="IPR013099">
    <property type="entry name" value="K_chnl_dom"/>
</dbReference>
<dbReference type="RefSeq" id="WP_015752922.1">
    <property type="nucleotide sequence ID" value="NC_013222.1"/>
</dbReference>
<evidence type="ECO:0000313" key="4">
    <source>
        <dbReference type="Proteomes" id="UP000009049"/>
    </source>
</evidence>
<dbReference type="AlphaFoldDB" id="A4CGV5"/>
<keyword evidence="4" id="KW-1185">Reference proteome</keyword>
<dbReference type="Gene3D" id="1.10.287.70">
    <property type="match status" value="1"/>
</dbReference>
<dbReference type="HOGENOM" id="CLU_1501228_0_0_10"/>
<evidence type="ECO:0000313" key="3">
    <source>
        <dbReference type="EMBL" id="EAR16163.1"/>
    </source>
</evidence>